<keyword evidence="2" id="KW-1185">Reference proteome</keyword>
<protein>
    <submittedName>
        <fullName evidence="1">Uncharacterized protein</fullName>
    </submittedName>
</protein>
<organism evidence="1 2">
    <name type="scientific">Desulfosoma caldarium</name>
    <dbReference type="NCBI Taxonomy" id="610254"/>
    <lineage>
        <taxon>Bacteria</taxon>
        <taxon>Pseudomonadati</taxon>
        <taxon>Thermodesulfobacteriota</taxon>
        <taxon>Syntrophobacteria</taxon>
        <taxon>Syntrophobacterales</taxon>
        <taxon>Syntrophobacteraceae</taxon>
        <taxon>Desulfosoma</taxon>
    </lineage>
</organism>
<comment type="caution">
    <text evidence="1">The sequence shown here is derived from an EMBL/GenBank/DDBJ whole genome shotgun (WGS) entry which is preliminary data.</text>
</comment>
<gene>
    <name evidence="1" type="ORF">EDC27_2037</name>
</gene>
<dbReference type="AlphaFoldDB" id="A0A3N1UM94"/>
<evidence type="ECO:0000313" key="2">
    <source>
        <dbReference type="Proteomes" id="UP000276223"/>
    </source>
</evidence>
<dbReference type="EMBL" id="RJVA01000012">
    <property type="protein sequence ID" value="ROQ92332.1"/>
    <property type="molecule type" value="Genomic_DNA"/>
</dbReference>
<sequence length="47" mass="5103">MTAQGVPPFEEKEQGRVTGLTATVGFPAYLDLAQVGGMRDAIRRHVM</sequence>
<dbReference type="RefSeq" id="WP_170161745.1">
    <property type="nucleotide sequence ID" value="NZ_RJVA01000012.1"/>
</dbReference>
<name>A0A3N1UM94_9BACT</name>
<reference evidence="1 2" key="1">
    <citation type="submission" date="2018-11" db="EMBL/GenBank/DDBJ databases">
        <title>Genomic Encyclopedia of Type Strains, Phase IV (KMG-IV): sequencing the most valuable type-strain genomes for metagenomic binning, comparative biology and taxonomic classification.</title>
        <authorList>
            <person name="Goeker M."/>
        </authorList>
    </citation>
    <scope>NUCLEOTIDE SEQUENCE [LARGE SCALE GENOMIC DNA]</scope>
    <source>
        <strain evidence="1 2">DSM 22027</strain>
    </source>
</reference>
<proteinExistence type="predicted"/>
<accession>A0A3N1UM94</accession>
<evidence type="ECO:0000313" key="1">
    <source>
        <dbReference type="EMBL" id="ROQ92332.1"/>
    </source>
</evidence>
<dbReference type="Proteomes" id="UP000276223">
    <property type="component" value="Unassembled WGS sequence"/>
</dbReference>